<evidence type="ECO:0008006" key="3">
    <source>
        <dbReference type="Google" id="ProtNLM"/>
    </source>
</evidence>
<dbReference type="InterPro" id="IPR016181">
    <property type="entry name" value="Acyl_CoA_acyltransferase"/>
</dbReference>
<sequence>MKLKYAINKATIHQIKDHLIRVDEDFAIPLRTYVDINHYAKKLADRAICVEIFAEEKLVGLLAIYYNVEEKFIFGSNFSIDKEYRGKGLELFKVLLNTVSRSQNLNDMSVEMQQVSNQFIGALSEVAKAEEPIIKSIHTEVHHSNRRLILYYKRLGFKEVETSNESIYLIREI</sequence>
<dbReference type="RefSeq" id="WP_237608759.1">
    <property type="nucleotide sequence ID" value="NZ_JAIRBB010000010.1"/>
</dbReference>
<evidence type="ECO:0000313" key="2">
    <source>
        <dbReference type="Proteomes" id="UP001139462"/>
    </source>
</evidence>
<dbReference type="EMBL" id="JAIRBB010000010">
    <property type="protein sequence ID" value="MCG2431673.1"/>
    <property type="molecule type" value="Genomic_DNA"/>
</dbReference>
<dbReference type="AlphaFoldDB" id="A0A9X1R1D9"/>
<protein>
    <recommendedName>
        <fullName evidence="3">N-acetyltransferase domain-containing protein</fullName>
    </recommendedName>
</protein>
<gene>
    <name evidence="1" type="ORF">K8344_11130</name>
</gene>
<dbReference type="Proteomes" id="UP001139462">
    <property type="component" value="Unassembled WGS sequence"/>
</dbReference>
<proteinExistence type="predicted"/>
<comment type="caution">
    <text evidence="1">The sequence shown here is derived from an EMBL/GenBank/DDBJ whole genome shotgun (WGS) entry which is preliminary data.</text>
</comment>
<reference evidence="1" key="1">
    <citation type="submission" date="2021-09" db="EMBL/GenBank/DDBJ databases">
        <title>Genome of Aequorivita sp. strain F64183.</title>
        <authorList>
            <person name="Wang Y."/>
        </authorList>
    </citation>
    <scope>NUCLEOTIDE SEQUENCE</scope>
    <source>
        <strain evidence="1">F64183</strain>
    </source>
</reference>
<evidence type="ECO:0000313" key="1">
    <source>
        <dbReference type="EMBL" id="MCG2431673.1"/>
    </source>
</evidence>
<name>A0A9X1R1D9_9FLAO</name>
<dbReference type="SUPFAM" id="SSF55729">
    <property type="entry name" value="Acyl-CoA N-acyltransferases (Nat)"/>
    <property type="match status" value="1"/>
</dbReference>
<accession>A0A9X1R1D9</accession>
<organism evidence="1 2">
    <name type="scientific">Aequorivita xiaoshiensis</name>
    <dbReference type="NCBI Taxonomy" id="2874476"/>
    <lineage>
        <taxon>Bacteria</taxon>
        <taxon>Pseudomonadati</taxon>
        <taxon>Bacteroidota</taxon>
        <taxon>Flavobacteriia</taxon>
        <taxon>Flavobacteriales</taxon>
        <taxon>Flavobacteriaceae</taxon>
        <taxon>Aequorivita</taxon>
    </lineage>
</organism>
<keyword evidence="2" id="KW-1185">Reference proteome</keyword>
<dbReference type="Gene3D" id="3.40.630.30">
    <property type="match status" value="1"/>
</dbReference>